<reference evidence="4" key="1">
    <citation type="submission" date="2016-12" db="EMBL/GenBank/DDBJ databases">
        <authorList>
            <person name="Meng X."/>
        </authorList>
    </citation>
    <scope>NUCLEOTIDE SEQUENCE [LARGE SCALE GENOMIC DNA]</scope>
    <source>
        <strain evidence="4">DSM 19116</strain>
    </source>
</reference>
<comment type="caution">
    <text evidence="3">The sequence shown here is derived from an EMBL/GenBank/DDBJ whole genome shotgun (WGS) entry which is preliminary data.</text>
</comment>
<gene>
    <name evidence="3" type="ORF">BSZ39_08440</name>
</gene>
<proteinExistence type="predicted"/>
<feature type="compositionally biased region" description="Polar residues" evidence="1">
    <location>
        <begin position="303"/>
        <end position="321"/>
    </location>
</feature>
<organism evidence="3 4">
    <name type="scientific">Bowdeniella nasicola</name>
    <dbReference type="NCBI Taxonomy" id="208480"/>
    <lineage>
        <taxon>Bacteria</taxon>
        <taxon>Bacillati</taxon>
        <taxon>Actinomycetota</taxon>
        <taxon>Actinomycetes</taxon>
        <taxon>Actinomycetales</taxon>
        <taxon>Actinomycetaceae</taxon>
        <taxon>Bowdeniella</taxon>
    </lineage>
</organism>
<evidence type="ECO:0000313" key="3">
    <source>
        <dbReference type="EMBL" id="OKL53640.1"/>
    </source>
</evidence>
<dbReference type="SUPFAM" id="SSF56112">
    <property type="entry name" value="Protein kinase-like (PK-like)"/>
    <property type="match status" value="1"/>
</dbReference>
<dbReference type="InterPro" id="IPR002575">
    <property type="entry name" value="Aminoglycoside_PTrfase"/>
</dbReference>
<evidence type="ECO:0000313" key="4">
    <source>
        <dbReference type="Proteomes" id="UP000185628"/>
    </source>
</evidence>
<feature type="region of interest" description="Disordered" evidence="1">
    <location>
        <begin position="287"/>
        <end position="321"/>
    </location>
</feature>
<dbReference type="Pfam" id="PF01636">
    <property type="entry name" value="APH"/>
    <property type="match status" value="1"/>
</dbReference>
<dbReference type="Proteomes" id="UP000185628">
    <property type="component" value="Unassembled WGS sequence"/>
</dbReference>
<sequence length="321" mass="34647">MPDFNVTAIGPPQRASDDWLSTAVVDADGHRFTVLGARSETAKLRLAAEQPILAALTKPHYATGLPFQLAKAAGTARTAENDPLVVFPELPGQPLVLKLLNQDAARSLGAAIGAIHELDQTIVSDLNLPIEDAPTIRTRLLAEVDEAARTSRVPSSLLNRWEQALEDVSLWQFAPCVIHGDISDETLHMAGDELAAVTGWFGLAVGDPAADLAWLFASAPEDCLDALEESYAVSRSQQPDAHIVDRALLLSELALSRWLLHGVRNDDPQVIADAEDMLTTLARQVGDDRPLGRTSPVIETDWSDSWQDTSEDAATNGSDER</sequence>
<accession>A0A1Q5Q220</accession>
<feature type="domain" description="Aminoglycoside phosphotransferase" evidence="2">
    <location>
        <begin position="37"/>
        <end position="231"/>
    </location>
</feature>
<protein>
    <recommendedName>
        <fullName evidence="2">Aminoglycoside phosphotransferase domain-containing protein</fullName>
    </recommendedName>
</protein>
<name>A0A1Q5Q220_9ACTO</name>
<dbReference type="AlphaFoldDB" id="A0A1Q5Q220"/>
<keyword evidence="4" id="KW-1185">Reference proteome</keyword>
<dbReference type="Gene3D" id="3.90.1200.10">
    <property type="match status" value="1"/>
</dbReference>
<evidence type="ECO:0000259" key="2">
    <source>
        <dbReference type="Pfam" id="PF01636"/>
    </source>
</evidence>
<dbReference type="InterPro" id="IPR011009">
    <property type="entry name" value="Kinase-like_dom_sf"/>
</dbReference>
<evidence type="ECO:0000256" key="1">
    <source>
        <dbReference type="SAM" id="MobiDB-lite"/>
    </source>
</evidence>
<dbReference type="EMBL" id="MQVR01000048">
    <property type="protein sequence ID" value="OKL53640.1"/>
    <property type="molecule type" value="Genomic_DNA"/>
</dbReference>